<keyword evidence="1" id="KW-1133">Transmembrane helix</keyword>
<sequence length="162" mass="18149">MSTSLLFVMLMLGGLFLSSNTPHILITSLLLSTLFASITLGSMKAFPWVAYILFLVFLGGILILFTYVSSLSSNLLFKKVKLEILIPVTLLAVMTLFASYPPALTESWECQESLPSLELAVKDLLSPLTYPLYLYLFTYLLIALLYVVTLMKTYYAPLRKTL</sequence>
<keyword evidence="1" id="KW-0812">Transmembrane</keyword>
<protein>
    <submittedName>
        <fullName evidence="2">NADH dehydrogenase subunit 6</fullName>
    </submittedName>
</protein>
<reference evidence="2" key="1">
    <citation type="submission" date="2019-03" db="EMBL/GenBank/DDBJ databases">
        <authorList>
            <person name="Lefebure T."/>
            <person name="Lefebure T."/>
        </authorList>
    </citation>
    <scope>NUCLEOTIDE SEQUENCE [LARGE SCALE GENOMIC DNA]</scope>
</reference>
<evidence type="ECO:0000313" key="2">
    <source>
        <dbReference type="EMBL" id="VFU78728.1"/>
    </source>
</evidence>
<feature type="transmembrane region" description="Helical" evidence="1">
    <location>
        <begin position="80"/>
        <end position="100"/>
    </location>
</feature>
<gene>
    <name evidence="2" type="primary">nad6</name>
    <name evidence="2" type="ORF">PKKMT01_0011</name>
</gene>
<keyword evidence="1" id="KW-0472">Membrane</keyword>
<feature type="transmembrane region" description="Helical" evidence="1">
    <location>
        <begin position="46"/>
        <end position="68"/>
    </location>
</feature>
<organism evidence="2">
    <name type="scientific">Proasellus karamani</name>
    <dbReference type="NCBI Taxonomy" id="1281987"/>
    <lineage>
        <taxon>Eukaryota</taxon>
        <taxon>Metazoa</taxon>
        <taxon>Ecdysozoa</taxon>
        <taxon>Arthropoda</taxon>
        <taxon>Crustacea</taxon>
        <taxon>Multicrustacea</taxon>
        <taxon>Malacostraca</taxon>
        <taxon>Eumalacostraca</taxon>
        <taxon>Peracarida</taxon>
        <taxon>Isopoda</taxon>
        <taxon>Asellota</taxon>
        <taxon>Aselloidea</taxon>
        <taxon>Asellidae</taxon>
        <taxon>Proasellus</taxon>
    </lineage>
</organism>
<dbReference type="EMBL" id="LR536605">
    <property type="protein sequence ID" value="VFU78728.1"/>
    <property type="molecule type" value="Genomic_DNA"/>
</dbReference>
<dbReference type="AlphaFoldDB" id="A0A485M8Y8"/>
<proteinExistence type="predicted"/>
<feature type="transmembrane region" description="Helical" evidence="1">
    <location>
        <begin position="132"/>
        <end position="151"/>
    </location>
</feature>
<keyword evidence="2" id="KW-0496">Mitochondrion</keyword>
<geneLocation type="mitochondrion" evidence="2"/>
<accession>A0A485M8Y8</accession>
<name>A0A485M8Y8_9CRUS</name>
<evidence type="ECO:0000256" key="1">
    <source>
        <dbReference type="SAM" id="Phobius"/>
    </source>
</evidence>